<proteinExistence type="predicted"/>
<evidence type="ECO:0000313" key="2">
    <source>
        <dbReference type="EMBL" id="VDO20212.1"/>
    </source>
</evidence>
<evidence type="ECO:0000313" key="3">
    <source>
        <dbReference type="Proteomes" id="UP000280834"/>
    </source>
</evidence>
<evidence type="ECO:0000313" key="4">
    <source>
        <dbReference type="WBParaSite" id="BTMF_0000770001-mRNA-1"/>
    </source>
</evidence>
<keyword evidence="1" id="KW-0812">Transmembrane</keyword>
<keyword evidence="1" id="KW-1133">Transmembrane helix</keyword>
<reference evidence="2 3" key="2">
    <citation type="submission" date="2018-11" db="EMBL/GenBank/DDBJ databases">
        <authorList>
            <consortium name="Pathogen Informatics"/>
        </authorList>
    </citation>
    <scope>NUCLEOTIDE SEQUENCE [LARGE SCALE GENOMIC DNA]</scope>
</reference>
<dbReference type="AlphaFoldDB" id="A0A0R3QJJ4"/>
<reference evidence="4" key="1">
    <citation type="submission" date="2017-02" db="UniProtKB">
        <authorList>
            <consortium name="WormBaseParasite"/>
        </authorList>
    </citation>
    <scope>IDENTIFICATION</scope>
</reference>
<organism evidence="4">
    <name type="scientific">Brugia timori</name>
    <dbReference type="NCBI Taxonomy" id="42155"/>
    <lineage>
        <taxon>Eukaryota</taxon>
        <taxon>Metazoa</taxon>
        <taxon>Ecdysozoa</taxon>
        <taxon>Nematoda</taxon>
        <taxon>Chromadorea</taxon>
        <taxon>Rhabditida</taxon>
        <taxon>Spirurina</taxon>
        <taxon>Spiruromorpha</taxon>
        <taxon>Filarioidea</taxon>
        <taxon>Onchocercidae</taxon>
        <taxon>Brugia</taxon>
    </lineage>
</organism>
<gene>
    <name evidence="2" type="ORF">BTMF_LOCUS5834</name>
</gene>
<dbReference type="Proteomes" id="UP000280834">
    <property type="component" value="Unassembled WGS sequence"/>
</dbReference>
<dbReference type="EMBL" id="UZAG01015434">
    <property type="protein sequence ID" value="VDO20212.1"/>
    <property type="molecule type" value="Genomic_DNA"/>
</dbReference>
<keyword evidence="1" id="KW-0472">Membrane</keyword>
<accession>A0A0R3QJJ4</accession>
<name>A0A0R3QJJ4_9BILA</name>
<dbReference type="WBParaSite" id="BTMF_0000770001-mRNA-1">
    <property type="protein sequence ID" value="BTMF_0000770001-mRNA-1"/>
    <property type="gene ID" value="BTMF_0000770001"/>
</dbReference>
<sequence length="53" mass="6094">MIPFSMAPSLFNTHLFSLVVYIVCVCIKNNYVWCNKLVLPSTKVDFVMLKVLI</sequence>
<keyword evidence="3" id="KW-1185">Reference proteome</keyword>
<evidence type="ECO:0000256" key="1">
    <source>
        <dbReference type="SAM" id="Phobius"/>
    </source>
</evidence>
<feature type="transmembrane region" description="Helical" evidence="1">
    <location>
        <begin position="6"/>
        <end position="27"/>
    </location>
</feature>
<protein>
    <submittedName>
        <fullName evidence="2 4">Uncharacterized protein</fullName>
    </submittedName>
</protein>